<reference evidence="2 3" key="1">
    <citation type="submission" date="2021-03" db="EMBL/GenBank/DDBJ databases">
        <title>Sequencing the genomes of 1000 actinobacteria strains.</title>
        <authorList>
            <person name="Klenk H.-P."/>
        </authorList>
    </citation>
    <scope>NUCLEOTIDE SEQUENCE [LARGE SCALE GENOMIC DNA]</scope>
    <source>
        <strain evidence="2 3">DSM 46713</strain>
    </source>
</reference>
<dbReference type="RefSeq" id="WP_209920166.1">
    <property type="nucleotide sequence ID" value="NZ_JAGIOP010000002.1"/>
</dbReference>
<feature type="transmembrane region" description="Helical" evidence="1">
    <location>
        <begin position="337"/>
        <end position="359"/>
    </location>
</feature>
<dbReference type="EMBL" id="JAGIOP010000002">
    <property type="protein sequence ID" value="MBP2454624.1"/>
    <property type="molecule type" value="Genomic_DNA"/>
</dbReference>
<gene>
    <name evidence="2" type="ORF">JOF57_004537</name>
</gene>
<dbReference type="Proteomes" id="UP000694460">
    <property type="component" value="Unassembled WGS sequence"/>
</dbReference>
<name>A0ABS4ZYN5_9MYCO</name>
<organism evidence="2 3">
    <name type="scientific">Mycolicibacterium lutetiense</name>
    <dbReference type="NCBI Taxonomy" id="1641992"/>
    <lineage>
        <taxon>Bacteria</taxon>
        <taxon>Bacillati</taxon>
        <taxon>Actinomycetota</taxon>
        <taxon>Actinomycetes</taxon>
        <taxon>Mycobacteriales</taxon>
        <taxon>Mycobacteriaceae</taxon>
        <taxon>Mycolicibacterium</taxon>
    </lineage>
</organism>
<evidence type="ECO:0000313" key="3">
    <source>
        <dbReference type="Proteomes" id="UP000694460"/>
    </source>
</evidence>
<protein>
    <submittedName>
        <fullName evidence="2">Gas vesicle protein</fullName>
    </submittedName>
</protein>
<evidence type="ECO:0000256" key="1">
    <source>
        <dbReference type="SAM" id="Phobius"/>
    </source>
</evidence>
<proteinExistence type="predicted"/>
<feature type="transmembrane region" description="Helical" evidence="1">
    <location>
        <begin position="306"/>
        <end position="325"/>
    </location>
</feature>
<comment type="caution">
    <text evidence="2">The sequence shown here is derived from an EMBL/GenBank/DDBJ whole genome shotgun (WGS) entry which is preliminary data.</text>
</comment>
<keyword evidence="1" id="KW-1133">Transmembrane helix</keyword>
<accession>A0ABS4ZYN5</accession>
<keyword evidence="3" id="KW-1185">Reference proteome</keyword>
<keyword evidence="1" id="KW-0812">Transmembrane</keyword>
<keyword evidence="1" id="KW-0472">Membrane</keyword>
<sequence length="451" mass="50213">MADQWDRRFDDHPVWGAVVTLKDHLSKIDLPSDPQLAESYRRLERLVATLDAYREAENNKDLFTNTMLQSVYDAMVQYVLNMLSQYVQDPATYAGSLTSAADNVDTVHEQLARWPALSLRGRAVAAGQAAGQYEDASKEALARFSVQVEEIGEKVTGLRARIDDEVEQVQQVRSEAIQELQTNVDTHLTSVKEQVVEIENAVSGHLKTLENLTDKTEESLKDRLAEFGEWSRTEAADSIREAINELREDTAKSVAETKAALEETKRLHNETAELEKQTRNTAEALAQRAVADDYQKNARNKAFAGWVWDVLGFVVGAVPLGFVLYHFLTVTDNTDNLAALTVSRVGVSAAAVGVAALCFHRGSQNHKESRIAKRTDLRVRTVRPFLANLEPDVRDAVIEGMADQLYLQGKMETLGPQEGAEAEENLLARYLKDRRLRTAITDGDTEGKAET</sequence>
<evidence type="ECO:0000313" key="2">
    <source>
        <dbReference type="EMBL" id="MBP2454624.1"/>
    </source>
</evidence>